<dbReference type="InterPro" id="IPR018378">
    <property type="entry name" value="C-type_lectin_CS"/>
</dbReference>
<dbReference type="SMART" id="SM00034">
    <property type="entry name" value="CLECT"/>
    <property type="match status" value="1"/>
</dbReference>
<accession>A0AAY4ET88</accession>
<keyword evidence="2" id="KW-0732">Signal</keyword>
<reference evidence="4" key="3">
    <citation type="submission" date="2025-09" db="UniProtKB">
        <authorList>
            <consortium name="Ensembl"/>
        </authorList>
    </citation>
    <scope>IDENTIFICATION</scope>
</reference>
<dbReference type="InterPro" id="IPR050111">
    <property type="entry name" value="C-type_lectin/snaclec_domain"/>
</dbReference>
<dbReference type="SUPFAM" id="SSF56436">
    <property type="entry name" value="C-type lectin-like"/>
    <property type="match status" value="1"/>
</dbReference>
<dbReference type="InterPro" id="IPR016187">
    <property type="entry name" value="CTDL_fold"/>
</dbReference>
<dbReference type="PROSITE" id="PS00615">
    <property type="entry name" value="C_TYPE_LECTIN_1"/>
    <property type="match status" value="1"/>
</dbReference>
<dbReference type="GeneTree" id="ENSGT01150000286973"/>
<evidence type="ECO:0000313" key="4">
    <source>
        <dbReference type="Ensembl" id="ENSDCDP00010060409.1"/>
    </source>
</evidence>
<evidence type="ECO:0000259" key="3">
    <source>
        <dbReference type="PROSITE" id="PS50041"/>
    </source>
</evidence>
<evidence type="ECO:0000256" key="1">
    <source>
        <dbReference type="ARBA" id="ARBA00023157"/>
    </source>
</evidence>
<reference evidence="4 5" key="1">
    <citation type="submission" date="2020-06" db="EMBL/GenBank/DDBJ databases">
        <authorList>
            <consortium name="Wellcome Sanger Institute Data Sharing"/>
        </authorList>
    </citation>
    <scope>NUCLEOTIDE SEQUENCE [LARGE SCALE GENOMIC DNA]</scope>
</reference>
<organism evidence="4 5">
    <name type="scientific">Denticeps clupeoides</name>
    <name type="common">denticle herring</name>
    <dbReference type="NCBI Taxonomy" id="299321"/>
    <lineage>
        <taxon>Eukaryota</taxon>
        <taxon>Metazoa</taxon>
        <taxon>Chordata</taxon>
        <taxon>Craniata</taxon>
        <taxon>Vertebrata</taxon>
        <taxon>Euteleostomi</taxon>
        <taxon>Actinopterygii</taxon>
        <taxon>Neopterygii</taxon>
        <taxon>Teleostei</taxon>
        <taxon>Clupei</taxon>
        <taxon>Clupeiformes</taxon>
        <taxon>Denticipitoidei</taxon>
        <taxon>Denticipitidae</taxon>
        <taxon>Denticeps</taxon>
    </lineage>
</organism>
<evidence type="ECO:0000256" key="2">
    <source>
        <dbReference type="SAM" id="SignalP"/>
    </source>
</evidence>
<dbReference type="InterPro" id="IPR001304">
    <property type="entry name" value="C-type_lectin-like"/>
</dbReference>
<feature type="chain" id="PRO_5044222253" description="C-type lectin domain-containing protein" evidence="2">
    <location>
        <begin position="18"/>
        <end position="163"/>
    </location>
</feature>
<dbReference type="AlphaFoldDB" id="A0AAY4ET88"/>
<protein>
    <recommendedName>
        <fullName evidence="3">C-type lectin domain-containing protein</fullName>
    </recommendedName>
</protein>
<evidence type="ECO:0000313" key="5">
    <source>
        <dbReference type="Proteomes" id="UP000694580"/>
    </source>
</evidence>
<keyword evidence="5" id="KW-1185">Reference proteome</keyword>
<name>A0AAY4ET88_9TELE</name>
<dbReference type="Pfam" id="PF00059">
    <property type="entry name" value="Lectin_C"/>
    <property type="match status" value="1"/>
</dbReference>
<dbReference type="Gene3D" id="3.10.100.10">
    <property type="entry name" value="Mannose-Binding Protein A, subunit A"/>
    <property type="match status" value="1"/>
</dbReference>
<reference evidence="4" key="2">
    <citation type="submission" date="2025-08" db="UniProtKB">
        <authorList>
            <consortium name="Ensembl"/>
        </authorList>
    </citation>
    <scope>IDENTIFICATION</scope>
</reference>
<sequence length="163" mass="18528">FYKLTKLNRLIICIVQASVCPAGWISFNGNCYWTMTKNWNDAEAYCVNQNANLVSIHTAEQVTVFWFVNTAHMSRSSWVGLNDIQNENHFVWSDGSPTDFLPWEPNQPDNWQGDEDCVHMRGVEHYNPGTLNDLPCTSSFPFICQKGTLSIFISLSLSLAIVM</sequence>
<proteinExistence type="predicted"/>
<dbReference type="PROSITE" id="PS50041">
    <property type="entry name" value="C_TYPE_LECTIN_2"/>
    <property type="match status" value="1"/>
</dbReference>
<dbReference type="Proteomes" id="UP000694580">
    <property type="component" value="Chromosome 3"/>
</dbReference>
<dbReference type="Ensembl" id="ENSDCDT00010071157.1">
    <property type="protein sequence ID" value="ENSDCDP00010060409.1"/>
    <property type="gene ID" value="ENSDCDG00010033579.1"/>
</dbReference>
<feature type="domain" description="C-type lectin" evidence="3">
    <location>
        <begin position="27"/>
        <end position="145"/>
    </location>
</feature>
<dbReference type="PANTHER" id="PTHR22803">
    <property type="entry name" value="MANNOSE, PHOSPHOLIPASE, LECTIN RECEPTOR RELATED"/>
    <property type="match status" value="1"/>
</dbReference>
<feature type="signal peptide" evidence="2">
    <location>
        <begin position="1"/>
        <end position="17"/>
    </location>
</feature>
<dbReference type="InterPro" id="IPR016186">
    <property type="entry name" value="C-type_lectin-like/link_sf"/>
</dbReference>
<keyword evidence="1" id="KW-1015">Disulfide bond</keyword>